<dbReference type="STRING" id="1321606.SAMD00020551_3821"/>
<dbReference type="Proteomes" id="UP000031014">
    <property type="component" value="Unassembled WGS sequence"/>
</dbReference>
<protein>
    <recommendedName>
        <fullName evidence="4">Lipoprotein</fullName>
    </recommendedName>
</protein>
<dbReference type="AlphaFoldDB" id="A0A0A8X8P3"/>
<dbReference type="RefSeq" id="WP_156972722.1">
    <property type="nucleotide sequence ID" value="NZ_BASE01000089.1"/>
</dbReference>
<gene>
    <name evidence="2" type="ORF">SAMD00020551_3821</name>
</gene>
<dbReference type="EMBL" id="BASE01000089">
    <property type="protein sequence ID" value="GAM15664.1"/>
    <property type="molecule type" value="Genomic_DNA"/>
</dbReference>
<evidence type="ECO:0000313" key="3">
    <source>
        <dbReference type="Proteomes" id="UP000031014"/>
    </source>
</evidence>
<evidence type="ECO:0000313" key="2">
    <source>
        <dbReference type="EMBL" id="GAM15664.1"/>
    </source>
</evidence>
<name>A0A0A8X8P3_MESS1</name>
<organism evidence="2 3">
    <name type="scientific">Mesobacillus selenatarsenatis (strain DSM 18680 / JCM 14380 / FERM P-15431 / SF-1)</name>
    <dbReference type="NCBI Taxonomy" id="1321606"/>
    <lineage>
        <taxon>Bacteria</taxon>
        <taxon>Bacillati</taxon>
        <taxon>Bacillota</taxon>
        <taxon>Bacilli</taxon>
        <taxon>Bacillales</taxon>
        <taxon>Bacillaceae</taxon>
        <taxon>Mesobacillus</taxon>
    </lineage>
</organism>
<feature type="chain" id="PRO_5039404632" description="Lipoprotein" evidence="1">
    <location>
        <begin position="18"/>
        <end position="55"/>
    </location>
</feature>
<sequence>MKSKIVLFMLLSVLVLAGCGQTKLEGNMTLLNQDNDEITFPQEKPTLFFFITTYT</sequence>
<feature type="signal peptide" evidence="1">
    <location>
        <begin position="1"/>
        <end position="17"/>
    </location>
</feature>
<evidence type="ECO:0000256" key="1">
    <source>
        <dbReference type="SAM" id="SignalP"/>
    </source>
</evidence>
<proteinExistence type="predicted"/>
<comment type="caution">
    <text evidence="2">The sequence shown here is derived from an EMBL/GenBank/DDBJ whole genome shotgun (WGS) entry which is preliminary data.</text>
</comment>
<reference evidence="2 3" key="1">
    <citation type="submission" date="2013-06" db="EMBL/GenBank/DDBJ databases">
        <title>Whole genome shotgun sequence of Bacillus selenatarsenatis SF-1.</title>
        <authorList>
            <person name="Kuroda M."/>
            <person name="Sei K."/>
            <person name="Yamashita M."/>
            <person name="Ike M."/>
        </authorList>
    </citation>
    <scope>NUCLEOTIDE SEQUENCE [LARGE SCALE GENOMIC DNA]</scope>
    <source>
        <strain evidence="2 3">SF-1</strain>
    </source>
</reference>
<keyword evidence="1" id="KW-0732">Signal</keyword>
<dbReference type="OrthoDB" id="25753at2"/>
<dbReference type="PROSITE" id="PS51257">
    <property type="entry name" value="PROKAR_LIPOPROTEIN"/>
    <property type="match status" value="1"/>
</dbReference>
<evidence type="ECO:0008006" key="4">
    <source>
        <dbReference type="Google" id="ProtNLM"/>
    </source>
</evidence>
<keyword evidence="3" id="KW-1185">Reference proteome</keyword>
<accession>A0A0A8X8P3</accession>